<feature type="compositionally biased region" description="Low complexity" evidence="1">
    <location>
        <begin position="360"/>
        <end position="370"/>
    </location>
</feature>
<sequence length="722" mass="75613">MREFSQPCRDTQEKLGLGGREAALGSPRVRGRAGKGWGVEAGLEISSLRAGNLIPYQCAPVKMPLGWDNTQWTQDEDAWTDLPTITLVSVGQTVPCNQKGEELPAQTTLLRVPLQCHGSQKFWGFPGLMGLGFTGPHAPCAPQNSLTLCTPMLCIAVSWSPGSLHPKSQAQGVPSALALCPPMPVPHPQPPDIPNPSGLVLPSTHGSVHPNSPDPGSQSPSSVHPNPGALYTPIPHAPQSPRSLSHSCLPNPHSQLPVPFPAPQSPFPAPQSPFPAPQSPFPAPQSPFPLLPFPFPAPQSPCSLSHSRLPNPLAPFPIPGSPVPIPGSPFPSLPAPFPAPQSPGSRCLRRLLPRRSRQEAAGASRAGVAARRPRCRRRGPGECRGGPGGSGGSAGRPRAPPAPLPSRGAAARRRAGFRGGRGRNGAREGARNEWGSPGPGRAAPGRWGAAGYPRPGAGVGGTPGCLEIPLAAPSWVSGAERAPRSREEGLAPLFCAETTENPPSLPLGHGDIPNPFLPARIDPSPRPFLLSSIASQILIPSSFPVLYLKSSSLPPPNVTPNPHPFFLPSITPNHFFAVSPQIPSFSQDHPKSLLLPSINPKSSPLPCSLYHPKSSSLPPSQHHPKSLSAPSIIPNPFIFPSSPQIPSCSQYHPKTLHFPSITPDPPPFSLPGVITPDPRPFLTPNPAPRTPVGSGGCVPALHAPSPQSPTRGAEGGLTQAPQ</sequence>
<feature type="compositionally biased region" description="Pro residues" evidence="1">
    <location>
        <begin position="181"/>
        <end position="194"/>
    </location>
</feature>
<feature type="compositionally biased region" description="Low complexity" evidence="1">
    <location>
        <begin position="435"/>
        <end position="449"/>
    </location>
</feature>
<name>A0A3L8Q9S7_CHLGU</name>
<feature type="compositionally biased region" description="Polar residues" evidence="1">
    <location>
        <begin position="204"/>
        <end position="224"/>
    </location>
</feature>
<dbReference type="EMBL" id="QUSF01001428">
    <property type="protein sequence ID" value="RLV64040.1"/>
    <property type="molecule type" value="Genomic_DNA"/>
</dbReference>
<feature type="compositionally biased region" description="Pro residues" evidence="1">
    <location>
        <begin position="677"/>
        <end position="689"/>
    </location>
</feature>
<proteinExistence type="predicted"/>
<dbReference type="Proteomes" id="UP000276834">
    <property type="component" value="Unassembled WGS sequence"/>
</dbReference>
<feature type="compositionally biased region" description="Pro residues" evidence="1">
    <location>
        <begin position="327"/>
        <end position="341"/>
    </location>
</feature>
<gene>
    <name evidence="2" type="ORF">DV515_00017656</name>
</gene>
<feature type="compositionally biased region" description="Polar residues" evidence="1">
    <location>
        <begin position="240"/>
        <end position="254"/>
    </location>
</feature>
<comment type="caution">
    <text evidence="2">The sequence shown here is derived from an EMBL/GenBank/DDBJ whole genome shotgun (WGS) entry which is preliminary data.</text>
</comment>
<feature type="region of interest" description="Disordered" evidence="1">
    <location>
        <begin position="1"/>
        <end position="34"/>
    </location>
</feature>
<feature type="compositionally biased region" description="Pro residues" evidence="1">
    <location>
        <begin position="258"/>
        <end position="290"/>
    </location>
</feature>
<evidence type="ECO:0000313" key="2">
    <source>
        <dbReference type="EMBL" id="RLV64040.1"/>
    </source>
</evidence>
<feature type="region of interest" description="Disordered" evidence="1">
    <location>
        <begin position="181"/>
        <end position="290"/>
    </location>
</feature>
<evidence type="ECO:0000256" key="1">
    <source>
        <dbReference type="SAM" id="MobiDB-lite"/>
    </source>
</evidence>
<organism evidence="2 3">
    <name type="scientific">Chloebia gouldiae</name>
    <name type="common">Gouldian finch</name>
    <name type="synonym">Erythrura gouldiae</name>
    <dbReference type="NCBI Taxonomy" id="44316"/>
    <lineage>
        <taxon>Eukaryota</taxon>
        <taxon>Metazoa</taxon>
        <taxon>Chordata</taxon>
        <taxon>Craniata</taxon>
        <taxon>Vertebrata</taxon>
        <taxon>Euteleostomi</taxon>
        <taxon>Archelosauria</taxon>
        <taxon>Archosauria</taxon>
        <taxon>Dinosauria</taxon>
        <taxon>Saurischia</taxon>
        <taxon>Theropoda</taxon>
        <taxon>Coelurosauria</taxon>
        <taxon>Aves</taxon>
        <taxon>Neognathae</taxon>
        <taxon>Neoaves</taxon>
        <taxon>Telluraves</taxon>
        <taxon>Australaves</taxon>
        <taxon>Passeriformes</taxon>
        <taxon>Passeroidea</taxon>
        <taxon>Passeridae</taxon>
        <taxon>Chloebia</taxon>
    </lineage>
</organism>
<feature type="region of interest" description="Disordered" evidence="1">
    <location>
        <begin position="671"/>
        <end position="722"/>
    </location>
</feature>
<feature type="region of interest" description="Disordered" evidence="1">
    <location>
        <begin position="327"/>
        <end position="449"/>
    </location>
</feature>
<accession>A0A3L8Q9S7</accession>
<evidence type="ECO:0000313" key="3">
    <source>
        <dbReference type="Proteomes" id="UP000276834"/>
    </source>
</evidence>
<feature type="non-terminal residue" evidence="2">
    <location>
        <position position="722"/>
    </location>
</feature>
<reference evidence="2 3" key="1">
    <citation type="journal article" date="2018" name="Proc. R. Soc. B">
        <title>A non-coding region near Follistatin controls head colour polymorphism in the Gouldian finch.</title>
        <authorList>
            <person name="Toomey M.B."/>
            <person name="Marques C.I."/>
            <person name="Andrade P."/>
            <person name="Araujo P.M."/>
            <person name="Sabatino S."/>
            <person name="Gazda M.A."/>
            <person name="Afonso S."/>
            <person name="Lopes R.J."/>
            <person name="Corbo J.C."/>
            <person name="Carneiro M."/>
        </authorList>
    </citation>
    <scope>NUCLEOTIDE SEQUENCE [LARGE SCALE GENOMIC DNA]</scope>
    <source>
        <strain evidence="2">Red01</strain>
        <tissue evidence="2">Muscle</tissue>
    </source>
</reference>
<keyword evidence="3" id="KW-1185">Reference proteome</keyword>
<protein>
    <submittedName>
        <fullName evidence="2">Uncharacterized protein</fullName>
    </submittedName>
</protein>
<dbReference type="AlphaFoldDB" id="A0A3L8Q9S7"/>
<feature type="compositionally biased region" description="Gly residues" evidence="1">
    <location>
        <begin position="382"/>
        <end position="394"/>
    </location>
</feature>